<keyword evidence="9 11" id="KW-0482">Metalloprotease</keyword>
<dbReference type="Proteomes" id="UP000190435">
    <property type="component" value="Unassembled WGS sequence"/>
</dbReference>
<feature type="domain" description="PDZ" evidence="12">
    <location>
        <begin position="249"/>
        <end position="318"/>
    </location>
</feature>
<dbReference type="OrthoDB" id="9782003at2"/>
<dbReference type="PANTHER" id="PTHR42837:SF2">
    <property type="entry name" value="MEMBRANE METALLOPROTEASE ARASP2, CHLOROPLASTIC-RELATED"/>
    <property type="match status" value="1"/>
</dbReference>
<evidence type="ECO:0000313" key="16">
    <source>
        <dbReference type="Proteomes" id="UP000255279"/>
    </source>
</evidence>
<keyword evidence="8 11" id="KW-1133">Transmembrane helix</keyword>
<name>A0A1T0A2F2_9GAMM</name>
<keyword evidence="4 13" id="KW-0645">Protease</keyword>
<dbReference type="InterPro" id="IPR004387">
    <property type="entry name" value="Pept_M50_Zn"/>
</dbReference>
<feature type="domain" description="PDZ" evidence="12">
    <location>
        <begin position="114"/>
        <end position="187"/>
    </location>
</feature>
<evidence type="ECO:0000313" key="14">
    <source>
        <dbReference type="EMBL" id="STZ14321.1"/>
    </source>
</evidence>
<keyword evidence="10 11" id="KW-0472">Membrane</keyword>
<keyword evidence="6 11" id="KW-0378">Hydrolase</keyword>
<dbReference type="RefSeq" id="WP_078276573.1">
    <property type="nucleotide sequence ID" value="NZ_MUXU01000035.1"/>
</dbReference>
<dbReference type="NCBIfam" id="TIGR00054">
    <property type="entry name" value="RIP metalloprotease RseP"/>
    <property type="match status" value="1"/>
</dbReference>
<reference evidence="14 16" key="2">
    <citation type="submission" date="2018-06" db="EMBL/GenBank/DDBJ databases">
        <authorList>
            <consortium name="Pathogen Informatics"/>
            <person name="Doyle S."/>
        </authorList>
    </citation>
    <scope>NUCLEOTIDE SEQUENCE [LARGE SCALE GENOMIC DNA]</scope>
    <source>
        <strain evidence="14 16">NCTC10293</strain>
    </source>
</reference>
<evidence type="ECO:0000256" key="10">
    <source>
        <dbReference type="ARBA" id="ARBA00023136"/>
    </source>
</evidence>
<sequence length="493" mass="53489">MTALQWILAALCVLTPLVALHEWGHYIVARMCGVKVLTYSIGFGKRLFGWTSPKTGIEYKVCAIPLGGYVRMLDEREGDVPADEQHKAFNRQHPLKKIAIVAAGPAMNLLIAVALFFVLFMTPSEQLNTRIGVIAPESPAAASTLVAGEKIIAIDGRAVQTWEAVNYALADRMGETGEITITTETANDLVASDWAAKDIKAEPSSTGTSPDTISKDVILKSEQAASQTTHRIAVHEFMQGEQKGMGALESLGVLPFQPVIKPVIGKVVPEGAADLMGLKAGDEVLAIDDKKITHWLEAATIIRSNPETMLKFLVLRDGREISLDVMPQGVKNGSERIGQIGVRVAYDGESAVPSEYRMTVSHTPKEAMVRAFERTYQLTATTFASIGKMITGMIGLDNLSGPITIAEVSKTSFEIGWQQVLSTAAIISLSLAVMNLLPIPVLDGGHLLFYLYELIFRKPISERVQMAGIRLGMSLLLCFMVLAIVNDVLRLFG</sequence>
<dbReference type="InterPro" id="IPR036034">
    <property type="entry name" value="PDZ_sf"/>
</dbReference>
<organism evidence="13 15">
    <name type="scientific">Moraxella caviae</name>
    <dbReference type="NCBI Taxonomy" id="34060"/>
    <lineage>
        <taxon>Bacteria</taxon>
        <taxon>Pseudomonadati</taxon>
        <taxon>Pseudomonadota</taxon>
        <taxon>Gammaproteobacteria</taxon>
        <taxon>Moraxellales</taxon>
        <taxon>Moraxellaceae</taxon>
        <taxon>Moraxella</taxon>
    </lineage>
</organism>
<dbReference type="InterPro" id="IPR041489">
    <property type="entry name" value="PDZ_6"/>
</dbReference>
<dbReference type="SMART" id="SM00228">
    <property type="entry name" value="PDZ"/>
    <property type="match status" value="2"/>
</dbReference>
<dbReference type="EC" id="3.4.24.-" evidence="11"/>
<protein>
    <recommendedName>
        <fullName evidence="11">Zinc metalloprotease</fullName>
        <ecNumber evidence="11">3.4.24.-</ecNumber>
    </recommendedName>
</protein>
<dbReference type="CDD" id="cd06163">
    <property type="entry name" value="S2P-M50_PDZ_RseP-like"/>
    <property type="match status" value="2"/>
</dbReference>
<dbReference type="InterPro" id="IPR001478">
    <property type="entry name" value="PDZ"/>
</dbReference>
<dbReference type="GO" id="GO:0004222">
    <property type="term" value="F:metalloendopeptidase activity"/>
    <property type="evidence" value="ECO:0007669"/>
    <property type="project" value="InterPro"/>
</dbReference>
<dbReference type="Gene3D" id="2.30.42.10">
    <property type="match status" value="2"/>
</dbReference>
<keyword evidence="5 11" id="KW-0812">Transmembrane</keyword>
<feature type="transmembrane region" description="Helical" evidence="11">
    <location>
        <begin position="467"/>
        <end position="489"/>
    </location>
</feature>
<keyword evidence="7 11" id="KW-0862">Zinc</keyword>
<dbReference type="Proteomes" id="UP000255279">
    <property type="component" value="Unassembled WGS sequence"/>
</dbReference>
<gene>
    <name evidence="14" type="primary">rseP</name>
    <name evidence="13" type="ORF">B0181_05875</name>
    <name evidence="14" type="ORF">NCTC10293_01914</name>
</gene>
<feature type="transmembrane region" description="Helical" evidence="11">
    <location>
        <begin position="420"/>
        <end position="442"/>
    </location>
</feature>
<evidence type="ECO:0000256" key="9">
    <source>
        <dbReference type="ARBA" id="ARBA00023049"/>
    </source>
</evidence>
<dbReference type="Pfam" id="PF17820">
    <property type="entry name" value="PDZ_6"/>
    <property type="match status" value="1"/>
</dbReference>
<accession>A0A1T0A2F2</accession>
<evidence type="ECO:0000256" key="8">
    <source>
        <dbReference type="ARBA" id="ARBA00022989"/>
    </source>
</evidence>
<evidence type="ECO:0000256" key="6">
    <source>
        <dbReference type="ARBA" id="ARBA00022801"/>
    </source>
</evidence>
<comment type="cofactor">
    <cofactor evidence="1 11">
        <name>Zn(2+)</name>
        <dbReference type="ChEBI" id="CHEBI:29105"/>
    </cofactor>
</comment>
<evidence type="ECO:0000256" key="4">
    <source>
        <dbReference type="ARBA" id="ARBA00022670"/>
    </source>
</evidence>
<dbReference type="InterPro" id="IPR008915">
    <property type="entry name" value="Peptidase_M50"/>
</dbReference>
<reference evidence="13 15" key="1">
    <citation type="submission" date="2017-02" db="EMBL/GenBank/DDBJ databases">
        <title>Draft genome sequence of Moraxella caviae CCUG 355 type strain.</title>
        <authorList>
            <person name="Engstrom-Jakobsson H."/>
            <person name="Salva-Serra F."/>
            <person name="Thorell K."/>
            <person name="Gonzales-Siles L."/>
            <person name="Karlsson R."/>
            <person name="Boulund F."/>
            <person name="Engstrand L."/>
            <person name="Moore E."/>
        </authorList>
    </citation>
    <scope>NUCLEOTIDE SEQUENCE [LARGE SCALE GENOMIC DNA]</scope>
    <source>
        <strain evidence="13 15">CCUG 355</strain>
    </source>
</reference>
<dbReference type="GO" id="GO:0016020">
    <property type="term" value="C:membrane"/>
    <property type="evidence" value="ECO:0007669"/>
    <property type="project" value="UniProtKB-SubCell"/>
</dbReference>
<evidence type="ECO:0000256" key="7">
    <source>
        <dbReference type="ARBA" id="ARBA00022833"/>
    </source>
</evidence>
<dbReference type="EMBL" id="MUXU01000035">
    <property type="protein sequence ID" value="OOR89936.1"/>
    <property type="molecule type" value="Genomic_DNA"/>
</dbReference>
<dbReference type="EMBL" id="UGQE01000004">
    <property type="protein sequence ID" value="STZ14321.1"/>
    <property type="molecule type" value="Genomic_DNA"/>
</dbReference>
<evidence type="ECO:0000256" key="2">
    <source>
        <dbReference type="ARBA" id="ARBA00004141"/>
    </source>
</evidence>
<evidence type="ECO:0000259" key="12">
    <source>
        <dbReference type="SMART" id="SM00228"/>
    </source>
</evidence>
<dbReference type="PANTHER" id="PTHR42837">
    <property type="entry name" value="REGULATOR OF SIGMA-E PROTEASE RSEP"/>
    <property type="match status" value="1"/>
</dbReference>
<dbReference type="STRING" id="34060.B0181_05875"/>
<evidence type="ECO:0000256" key="1">
    <source>
        <dbReference type="ARBA" id="ARBA00001947"/>
    </source>
</evidence>
<evidence type="ECO:0000256" key="11">
    <source>
        <dbReference type="RuleBase" id="RU362031"/>
    </source>
</evidence>
<keyword evidence="15" id="KW-1185">Reference proteome</keyword>
<dbReference type="GO" id="GO:0006508">
    <property type="term" value="P:proteolysis"/>
    <property type="evidence" value="ECO:0007669"/>
    <property type="project" value="UniProtKB-KW"/>
</dbReference>
<dbReference type="AlphaFoldDB" id="A0A1T0A2F2"/>
<comment type="subcellular location">
    <subcellularLocation>
        <location evidence="2">Membrane</location>
        <topology evidence="2">Multi-pass membrane protein</topology>
    </subcellularLocation>
</comment>
<dbReference type="SUPFAM" id="SSF50156">
    <property type="entry name" value="PDZ domain-like"/>
    <property type="match status" value="2"/>
</dbReference>
<dbReference type="GO" id="GO:0046872">
    <property type="term" value="F:metal ion binding"/>
    <property type="evidence" value="ECO:0007669"/>
    <property type="project" value="UniProtKB-KW"/>
</dbReference>
<evidence type="ECO:0000313" key="13">
    <source>
        <dbReference type="EMBL" id="OOR89936.1"/>
    </source>
</evidence>
<comment type="similarity">
    <text evidence="3 11">Belongs to the peptidase M50B family.</text>
</comment>
<evidence type="ECO:0000256" key="3">
    <source>
        <dbReference type="ARBA" id="ARBA00007931"/>
    </source>
</evidence>
<evidence type="ECO:0000313" key="15">
    <source>
        <dbReference type="Proteomes" id="UP000190435"/>
    </source>
</evidence>
<feature type="transmembrane region" description="Helical" evidence="11">
    <location>
        <begin position="98"/>
        <end position="120"/>
    </location>
</feature>
<evidence type="ECO:0000256" key="5">
    <source>
        <dbReference type="ARBA" id="ARBA00022692"/>
    </source>
</evidence>
<proteinExistence type="inferred from homology"/>
<keyword evidence="11" id="KW-0479">Metal-binding</keyword>
<dbReference type="CDD" id="cd23081">
    <property type="entry name" value="cpPDZ_EcRseP-like"/>
    <property type="match status" value="1"/>
</dbReference>
<dbReference type="Pfam" id="PF02163">
    <property type="entry name" value="Peptidase_M50"/>
    <property type="match status" value="1"/>
</dbReference>